<organism evidence="3 4">
    <name type="scientific">Endozoicomonas lisbonensis</name>
    <dbReference type="NCBI Taxonomy" id="3120522"/>
    <lineage>
        <taxon>Bacteria</taxon>
        <taxon>Pseudomonadati</taxon>
        <taxon>Pseudomonadota</taxon>
        <taxon>Gammaproteobacteria</taxon>
        <taxon>Oceanospirillales</taxon>
        <taxon>Endozoicomonadaceae</taxon>
        <taxon>Endozoicomonas</taxon>
    </lineage>
</organism>
<feature type="coiled-coil region" evidence="1">
    <location>
        <begin position="481"/>
        <end position="508"/>
    </location>
</feature>
<dbReference type="EMBL" id="JBEWTB010000002">
    <property type="protein sequence ID" value="MET4759393.1"/>
    <property type="molecule type" value="Genomic_DNA"/>
</dbReference>
<name>A0ABV2SNQ5_9GAMM</name>
<feature type="transmembrane region" description="Helical" evidence="2">
    <location>
        <begin position="157"/>
        <end position="177"/>
    </location>
</feature>
<feature type="transmembrane region" description="Helical" evidence="2">
    <location>
        <begin position="16"/>
        <end position="37"/>
    </location>
</feature>
<dbReference type="Proteomes" id="UP001549366">
    <property type="component" value="Unassembled WGS sequence"/>
</dbReference>
<keyword evidence="2" id="KW-1133">Transmembrane helix</keyword>
<accession>A0ABV2SNQ5</accession>
<protein>
    <submittedName>
        <fullName evidence="3">Uncharacterized protein YukE</fullName>
    </submittedName>
</protein>
<sequence>MTELLFQLLNSLDGQITVGISAFIGICFTITVLNEIWDKRKELIEWKRVNNNFRSITENSDENSLSDELKKIKQHYFSPLRSSDGTVLLRMLPHVFSGPPKPSKRRYMIVVLSSVGVIGTFCGIVVGLSGFDEATVRGGADEMLTSIMTLLGGMQTAFWTSLVGMSGSVMLSLFINWQEKARRINHKAVSDKFFDQFRLETLADFLDQLSGQNQEQLAKKQLIAAHKSAQASETLLKMGTSLEKAAQNFDADKIGEHISGSLQTIFATEMVPVFKDISRELEELRAIKQDNGEKVIQAIMAQLRSEVIQPLATQIKETSGLVQESTKAVYSLQEELGDIATKLASAVSTIQTFQEETLGRLSEFAQKLQGILGGFQNDTKVILQGVADQLDSAVQKSLSAMNAQKEAFEQSVQHAAGTFKGIRTEFEQSLDKHAKVQKEMLDDTGRRVEGILDQSAKSYQAQLESMEQVGKAASDLIDSSRNNLELTLKNVEQVLVRTRKTVEEELEKFREDYQTSLTMFFTEQNNLLENTLGEQRDGIASVVEQCSGVFKEEYERRLELGVKLSGHLDELQNTVDIINKLTQATQMLDAAHFNQIEQTANAIGRQVGRLEKSYQTTSELFGNLLKQVPDALNQYFERANTTHNEYFTEMDKASAKIHNRLLQSAEYLISGEHQRRIMDEDGANS</sequence>
<evidence type="ECO:0000256" key="1">
    <source>
        <dbReference type="SAM" id="Coils"/>
    </source>
</evidence>
<evidence type="ECO:0000313" key="3">
    <source>
        <dbReference type="EMBL" id="MET4759393.1"/>
    </source>
</evidence>
<keyword evidence="4" id="KW-1185">Reference proteome</keyword>
<comment type="caution">
    <text evidence="3">The sequence shown here is derived from an EMBL/GenBank/DDBJ whole genome shotgun (WGS) entry which is preliminary data.</text>
</comment>
<gene>
    <name evidence="3" type="ORF">V5J35_004585</name>
</gene>
<evidence type="ECO:0000313" key="4">
    <source>
        <dbReference type="Proteomes" id="UP001549366"/>
    </source>
</evidence>
<keyword evidence="2" id="KW-0812">Transmembrane</keyword>
<evidence type="ECO:0000256" key="2">
    <source>
        <dbReference type="SAM" id="Phobius"/>
    </source>
</evidence>
<keyword evidence="2" id="KW-0472">Membrane</keyword>
<dbReference type="RefSeq" id="WP_354009380.1">
    <property type="nucleotide sequence ID" value="NZ_JBEWTA010000001.1"/>
</dbReference>
<dbReference type="SUPFAM" id="SSF58113">
    <property type="entry name" value="Apolipoprotein A-I"/>
    <property type="match status" value="1"/>
</dbReference>
<proteinExistence type="predicted"/>
<reference evidence="3 4" key="1">
    <citation type="submission" date="2024-06" db="EMBL/GenBank/DDBJ databases">
        <title>Genomic Encyclopedia of Type Strains, Phase V (KMG-V): Genome sequencing to study the core and pangenomes of soil and plant-associated prokaryotes.</title>
        <authorList>
            <person name="Whitman W."/>
        </authorList>
    </citation>
    <scope>NUCLEOTIDE SEQUENCE [LARGE SCALE GENOMIC DNA]</scope>
    <source>
        <strain evidence="3 4">NE40</strain>
    </source>
</reference>
<feature type="transmembrane region" description="Helical" evidence="2">
    <location>
        <begin position="107"/>
        <end position="131"/>
    </location>
</feature>
<keyword evidence="1" id="KW-0175">Coiled coil</keyword>